<dbReference type="HOGENOM" id="CLU_1871184_0_0_9"/>
<gene>
    <name evidence="1" type="ORF">IGA_06334</name>
</gene>
<evidence type="ECO:0000313" key="1">
    <source>
        <dbReference type="EMBL" id="EOO08760.1"/>
    </source>
</evidence>
<accession>R8CB48</accession>
<reference evidence="1 2" key="1">
    <citation type="submission" date="2012-12" db="EMBL/GenBank/DDBJ databases">
        <title>The Genome Sequence of Bacillus cereus HuA3-9.</title>
        <authorList>
            <consortium name="The Broad Institute Genome Sequencing Platform"/>
            <consortium name="The Broad Institute Genome Sequencing Center for Infectious Disease"/>
            <person name="Feldgarden M."/>
            <person name="Van der Auwera G.A."/>
            <person name="Mahillon J."/>
            <person name="Duprez V."/>
            <person name="Timmery S."/>
            <person name="Mattelet C."/>
            <person name="Dierick K."/>
            <person name="Sun M."/>
            <person name="Yu Z."/>
            <person name="Zhu L."/>
            <person name="Hu X."/>
            <person name="Shank E.B."/>
            <person name="Swiecicka I."/>
            <person name="Hansen B.M."/>
            <person name="Andrup L."/>
            <person name="Walker B."/>
            <person name="Young S.K."/>
            <person name="Zeng Q."/>
            <person name="Gargeya S."/>
            <person name="Fitzgerald M."/>
            <person name="Haas B."/>
            <person name="Abouelleil A."/>
            <person name="Alvarado L."/>
            <person name="Arachchi H.M."/>
            <person name="Berlin A.M."/>
            <person name="Chapman S.B."/>
            <person name="Dewar J."/>
            <person name="Goldberg J."/>
            <person name="Griggs A."/>
            <person name="Gujja S."/>
            <person name="Hansen M."/>
            <person name="Howarth C."/>
            <person name="Imamovic A."/>
            <person name="Larimer J."/>
            <person name="McCowan C."/>
            <person name="Murphy C."/>
            <person name="Neiman D."/>
            <person name="Pearson M."/>
            <person name="Priest M."/>
            <person name="Roberts A."/>
            <person name="Saif S."/>
            <person name="Shea T."/>
            <person name="Sisk P."/>
            <person name="Sykes S."/>
            <person name="Wortman J."/>
            <person name="Nusbaum C."/>
            <person name="Birren B."/>
        </authorList>
    </citation>
    <scope>NUCLEOTIDE SEQUENCE [LARGE SCALE GENOMIC DNA]</scope>
    <source>
        <strain evidence="1 2">HuA3-9</strain>
    </source>
</reference>
<comment type="caution">
    <text evidence="1">The sequence shown here is derived from an EMBL/GenBank/DDBJ whole genome shotgun (WGS) entry which is preliminary data.</text>
</comment>
<dbReference type="AlphaFoldDB" id="R8CB48"/>
<proteinExistence type="predicted"/>
<name>R8CB48_BACCE</name>
<dbReference type="EMBL" id="AHDZ01000092">
    <property type="protein sequence ID" value="EOO08760.1"/>
    <property type="molecule type" value="Genomic_DNA"/>
</dbReference>
<dbReference type="PATRIC" id="fig|1053205.3.peg.6321"/>
<dbReference type="Proteomes" id="UP000014003">
    <property type="component" value="Unassembled WGS sequence"/>
</dbReference>
<sequence length="136" mass="16539">MNEILFCKNCVRYSFHMHGICNVCDSRYQDSINIMVVNQDDIAMLFMTLKLAMIKKREILIELDEDSQFQDNENMIQVLVKEYLMIRSLWIQITELLGWKMKNYLNDNLEDFLSDYTLKKIEKIRKDFKNRKEEYF</sequence>
<dbReference type="RefSeq" id="WP_016095850.1">
    <property type="nucleotide sequence ID" value="NZ_KB976137.1"/>
</dbReference>
<evidence type="ECO:0000313" key="2">
    <source>
        <dbReference type="Proteomes" id="UP000014003"/>
    </source>
</evidence>
<organism evidence="1 2">
    <name type="scientific">Bacillus cereus HuA3-9</name>
    <dbReference type="NCBI Taxonomy" id="1053205"/>
    <lineage>
        <taxon>Bacteria</taxon>
        <taxon>Bacillati</taxon>
        <taxon>Bacillota</taxon>
        <taxon>Bacilli</taxon>
        <taxon>Bacillales</taxon>
        <taxon>Bacillaceae</taxon>
        <taxon>Bacillus</taxon>
        <taxon>Bacillus cereus group</taxon>
    </lineage>
</organism>
<protein>
    <submittedName>
        <fullName evidence="1">Uncharacterized protein</fullName>
    </submittedName>
</protein>